<protein>
    <submittedName>
        <fullName evidence="9">DEAD-box ATP-dependent RNA helicase 30, related</fullName>
    </submittedName>
</protein>
<feature type="domain" description="Helicase ATP-binding" evidence="7">
    <location>
        <begin position="91"/>
        <end position="167"/>
    </location>
</feature>
<keyword evidence="4" id="KW-0067">ATP-binding</keyword>
<dbReference type="OrthoDB" id="196131at2759"/>
<proteinExistence type="predicted"/>
<dbReference type="Gene3D" id="3.40.50.300">
    <property type="entry name" value="P-loop containing nucleotide triphosphate hydrolases"/>
    <property type="match status" value="1"/>
</dbReference>
<evidence type="ECO:0000313" key="10">
    <source>
        <dbReference type="Proteomes" id="UP000030763"/>
    </source>
</evidence>
<evidence type="ECO:0000256" key="3">
    <source>
        <dbReference type="ARBA" id="ARBA00022806"/>
    </source>
</evidence>
<dbReference type="SUPFAM" id="SSF52540">
    <property type="entry name" value="P-loop containing nucleoside triphosphate hydrolases"/>
    <property type="match status" value="1"/>
</dbReference>
<dbReference type="GO" id="GO:0016787">
    <property type="term" value="F:hydrolase activity"/>
    <property type="evidence" value="ECO:0007669"/>
    <property type="project" value="UniProtKB-KW"/>
</dbReference>
<dbReference type="InterPro" id="IPR014014">
    <property type="entry name" value="RNA_helicase_DEAD_Q_motif"/>
</dbReference>
<dbReference type="GO" id="GO:0003676">
    <property type="term" value="F:nucleic acid binding"/>
    <property type="evidence" value="ECO:0007669"/>
    <property type="project" value="InterPro"/>
</dbReference>
<feature type="domain" description="DEAD-box RNA helicase Q" evidence="8">
    <location>
        <begin position="60"/>
        <end position="88"/>
    </location>
</feature>
<dbReference type="EMBL" id="HG721988">
    <property type="protein sequence ID" value="CDJ61035.1"/>
    <property type="molecule type" value="Genomic_DNA"/>
</dbReference>
<keyword evidence="2" id="KW-0378">Hydrolase</keyword>
<keyword evidence="6" id="KW-0812">Transmembrane</keyword>
<evidence type="ECO:0000256" key="6">
    <source>
        <dbReference type="SAM" id="Phobius"/>
    </source>
</evidence>
<dbReference type="Proteomes" id="UP000030763">
    <property type="component" value="Unassembled WGS sequence"/>
</dbReference>
<reference evidence="9" key="2">
    <citation type="submission" date="2013-10" db="EMBL/GenBank/DDBJ databases">
        <authorList>
            <person name="Aslett M."/>
        </authorList>
    </citation>
    <scope>NUCLEOTIDE SEQUENCE [LARGE SCALE GENOMIC DNA]</scope>
    <source>
        <strain evidence="9">Weybridge</strain>
    </source>
</reference>
<dbReference type="AlphaFoldDB" id="U6MHE7"/>
<dbReference type="PROSITE" id="PS51195">
    <property type="entry name" value="Q_MOTIF"/>
    <property type="match status" value="1"/>
</dbReference>
<dbReference type="PANTHER" id="PTHR47958">
    <property type="entry name" value="ATP-DEPENDENT RNA HELICASE DBP3"/>
    <property type="match status" value="1"/>
</dbReference>
<dbReference type="VEuPathDB" id="ToxoDB:EMWEY_00037300"/>
<evidence type="ECO:0000313" key="9">
    <source>
        <dbReference type="EMBL" id="CDJ61035.1"/>
    </source>
</evidence>
<evidence type="ECO:0000259" key="8">
    <source>
        <dbReference type="PROSITE" id="PS51195"/>
    </source>
</evidence>
<dbReference type="GO" id="GO:0005524">
    <property type="term" value="F:ATP binding"/>
    <property type="evidence" value="ECO:0007669"/>
    <property type="project" value="UniProtKB-KW"/>
</dbReference>
<keyword evidence="10" id="KW-1185">Reference proteome</keyword>
<evidence type="ECO:0000256" key="1">
    <source>
        <dbReference type="ARBA" id="ARBA00022741"/>
    </source>
</evidence>
<keyword evidence="6" id="KW-1133">Transmembrane helix</keyword>
<reference evidence="9" key="1">
    <citation type="submission" date="2013-10" db="EMBL/GenBank/DDBJ databases">
        <title>Genomic analysis of the causative agents of coccidiosis in chickens.</title>
        <authorList>
            <person name="Reid A.J."/>
            <person name="Blake D."/>
            <person name="Billington K."/>
            <person name="Browne H."/>
            <person name="Dunn M."/>
            <person name="Hung S."/>
            <person name="Kawahara F."/>
            <person name="Miranda-Saavedra D."/>
            <person name="Mourier T."/>
            <person name="Nagra H."/>
            <person name="Otto T.D."/>
            <person name="Rawlings N."/>
            <person name="Sanchez A."/>
            <person name="Sanders M."/>
            <person name="Subramaniam C."/>
            <person name="Tay Y."/>
            <person name="Dear P."/>
            <person name="Doerig C."/>
            <person name="Gruber A."/>
            <person name="Parkinson J."/>
            <person name="Shirley M."/>
            <person name="Wan K.L."/>
            <person name="Berriman M."/>
            <person name="Tomley F."/>
            <person name="Pain A."/>
        </authorList>
    </citation>
    <scope>NUCLEOTIDE SEQUENCE [LARGE SCALE GENOMIC DNA]</scope>
    <source>
        <strain evidence="9">Weybridge</strain>
    </source>
</reference>
<evidence type="ECO:0000256" key="4">
    <source>
        <dbReference type="ARBA" id="ARBA00022840"/>
    </source>
</evidence>
<organism evidence="9 10">
    <name type="scientific">Eimeria maxima</name>
    <name type="common">Coccidian parasite</name>
    <dbReference type="NCBI Taxonomy" id="5804"/>
    <lineage>
        <taxon>Eukaryota</taxon>
        <taxon>Sar</taxon>
        <taxon>Alveolata</taxon>
        <taxon>Apicomplexa</taxon>
        <taxon>Conoidasida</taxon>
        <taxon>Coccidia</taxon>
        <taxon>Eucoccidiorida</taxon>
        <taxon>Eimeriorina</taxon>
        <taxon>Eimeriidae</taxon>
        <taxon>Eimeria</taxon>
    </lineage>
</organism>
<accession>U6MHE7</accession>
<dbReference type="Pfam" id="PF00270">
    <property type="entry name" value="DEAD"/>
    <property type="match status" value="1"/>
</dbReference>
<dbReference type="InterPro" id="IPR027417">
    <property type="entry name" value="P-loop_NTPase"/>
</dbReference>
<evidence type="ECO:0000256" key="5">
    <source>
        <dbReference type="PROSITE-ProRule" id="PRU00552"/>
    </source>
</evidence>
<dbReference type="GeneID" id="25337716"/>
<feature type="short sequence motif" description="Q motif" evidence="5">
    <location>
        <begin position="60"/>
        <end position="88"/>
    </location>
</feature>
<keyword evidence="6" id="KW-0472">Membrane</keyword>
<gene>
    <name evidence="9" type="ORF">EMWEY_00037300</name>
</gene>
<dbReference type="RefSeq" id="XP_013337685.1">
    <property type="nucleotide sequence ID" value="XM_013482231.1"/>
</dbReference>
<feature type="transmembrane region" description="Helical" evidence="6">
    <location>
        <begin position="6"/>
        <end position="29"/>
    </location>
</feature>
<dbReference type="InterPro" id="IPR011545">
    <property type="entry name" value="DEAD/DEAH_box_helicase_dom"/>
</dbReference>
<dbReference type="GO" id="GO:0003724">
    <property type="term" value="F:RNA helicase activity"/>
    <property type="evidence" value="ECO:0007669"/>
    <property type="project" value="InterPro"/>
</dbReference>
<keyword evidence="3 9" id="KW-0347">Helicase</keyword>
<evidence type="ECO:0000256" key="2">
    <source>
        <dbReference type="ARBA" id="ARBA00022801"/>
    </source>
</evidence>
<sequence>MVMEAPVVTGVVDMAGVVTVVGMVVMGVVEVDMEEDMEVVEVAMEGDMVEEGVNVPKPCPTFEHTSFPSYLLDAISAAGFQKPTPIQLQGWPIALSGRDMIGIAETGSGKTLAFLLPGIVHINAQPYLRSGDGPIALILAPTRELVEQIRAQCRLFASPSKINHAGI</sequence>
<dbReference type="PROSITE" id="PS51192">
    <property type="entry name" value="HELICASE_ATP_BIND_1"/>
    <property type="match status" value="1"/>
</dbReference>
<name>U6MHE7_EIMMA</name>
<dbReference type="InterPro" id="IPR014001">
    <property type="entry name" value="Helicase_ATP-bd"/>
</dbReference>
<evidence type="ECO:0000259" key="7">
    <source>
        <dbReference type="PROSITE" id="PS51192"/>
    </source>
</evidence>
<keyword evidence="1" id="KW-0547">Nucleotide-binding</keyword>